<reference evidence="3 4" key="1">
    <citation type="journal article" date="2011" name="Proc. Natl. Acad. Sci. U.S.A.">
        <title>Comparative genomics of xylose-fermenting fungi for enhanced biofuel production.</title>
        <authorList>
            <person name="Wohlbach D.J."/>
            <person name="Kuo A."/>
            <person name="Sato T.K."/>
            <person name="Potts K.M."/>
            <person name="Salamov A.A."/>
            <person name="LaButti K.M."/>
            <person name="Sun H."/>
            <person name="Clum A."/>
            <person name="Pangilinan J.L."/>
            <person name="Lindquist E.A."/>
            <person name="Lucas S."/>
            <person name="Lapidus A."/>
            <person name="Jin M."/>
            <person name="Gunawan C."/>
            <person name="Balan V."/>
            <person name="Dale B.E."/>
            <person name="Jeffries T.W."/>
            <person name="Zinkel R."/>
            <person name="Barry K.W."/>
            <person name="Grigoriev I.V."/>
            <person name="Gasch A.P."/>
        </authorList>
    </citation>
    <scope>NUCLEOTIDE SEQUENCE [LARGE SCALE GENOMIC DNA]</scope>
    <source>
        <strain evidence="4">NRRL Y-27907 / 11-Y1</strain>
    </source>
</reference>
<gene>
    <name evidence="3" type="ORF">SPAPADRAFT_59426</name>
</gene>
<evidence type="ECO:0008006" key="5">
    <source>
        <dbReference type="Google" id="ProtNLM"/>
    </source>
</evidence>
<feature type="compositionally biased region" description="Acidic residues" evidence="1">
    <location>
        <begin position="163"/>
        <end position="183"/>
    </location>
</feature>
<evidence type="ECO:0000313" key="3">
    <source>
        <dbReference type="EMBL" id="EGW34014.1"/>
    </source>
</evidence>
<proteinExistence type="predicted"/>
<feature type="compositionally biased region" description="Polar residues" evidence="1">
    <location>
        <begin position="235"/>
        <end position="260"/>
    </location>
</feature>
<evidence type="ECO:0000256" key="2">
    <source>
        <dbReference type="SAM" id="SignalP"/>
    </source>
</evidence>
<evidence type="ECO:0000313" key="4">
    <source>
        <dbReference type="Proteomes" id="UP000000709"/>
    </source>
</evidence>
<dbReference type="KEGG" id="spaa:SPAPADRAFT_59426"/>
<feature type="signal peptide" evidence="2">
    <location>
        <begin position="1"/>
        <end position="16"/>
    </location>
</feature>
<keyword evidence="4" id="KW-1185">Reference proteome</keyword>
<feature type="compositionally biased region" description="Low complexity" evidence="1">
    <location>
        <begin position="217"/>
        <end position="234"/>
    </location>
</feature>
<sequence length="303" mass="31013">MRLLTILATSVVLVSASNDSRYHVLMNLMKREDACSGSCVDIQNTVNKCQPGNSNFETQKVLDCICGLGDTFFKQFSDCLENCNANDDANAQYGGKTDAASLKNMFCNAAAQISSLIADGTIPSGYRGGDGPALGVDLPLETGDFGSDPDGDASVDGNFAVETGDDIGEDSGDSTGIADDEITIEGTTKTSVRSVPTSTEADITKTTSEETASGAVAKSESTSTSDTTSKASASNFVSKSEQTGDSSTSSKTGQTGATQPTSKSESSSNKSSATETSGSESETKNGAQPLGVSLISLLAVALL</sequence>
<name>G3AJW3_SPAPN</name>
<keyword evidence="2" id="KW-0732">Signal</keyword>
<accession>G3AJW3</accession>
<dbReference type="HOGENOM" id="CLU_918802_0_0_1"/>
<dbReference type="EMBL" id="GL996500">
    <property type="protein sequence ID" value="EGW34014.1"/>
    <property type="molecule type" value="Genomic_DNA"/>
</dbReference>
<feature type="chain" id="PRO_5003442397" description="Extracellular membrane protein CFEM domain-containing protein" evidence="2">
    <location>
        <begin position="17"/>
        <end position="303"/>
    </location>
</feature>
<dbReference type="RefSeq" id="XP_007373598.1">
    <property type="nucleotide sequence ID" value="XM_007373536.1"/>
</dbReference>
<dbReference type="InParanoid" id="G3AJW3"/>
<evidence type="ECO:0000256" key="1">
    <source>
        <dbReference type="SAM" id="MobiDB-lite"/>
    </source>
</evidence>
<organism evidence="4">
    <name type="scientific">Spathaspora passalidarum (strain NRRL Y-27907 / 11-Y1)</name>
    <dbReference type="NCBI Taxonomy" id="619300"/>
    <lineage>
        <taxon>Eukaryota</taxon>
        <taxon>Fungi</taxon>
        <taxon>Dikarya</taxon>
        <taxon>Ascomycota</taxon>
        <taxon>Saccharomycotina</taxon>
        <taxon>Pichiomycetes</taxon>
        <taxon>Debaryomycetaceae</taxon>
        <taxon>Spathaspora</taxon>
    </lineage>
</organism>
<dbReference type="GeneID" id="18872910"/>
<feature type="compositionally biased region" description="Polar residues" evidence="1">
    <location>
        <begin position="185"/>
        <end position="211"/>
    </location>
</feature>
<protein>
    <recommendedName>
        <fullName evidence="5">Extracellular membrane protein CFEM domain-containing protein</fullName>
    </recommendedName>
</protein>
<dbReference type="AlphaFoldDB" id="G3AJW3"/>
<feature type="region of interest" description="Disordered" evidence="1">
    <location>
        <begin position="133"/>
        <end position="291"/>
    </location>
</feature>
<feature type="compositionally biased region" description="Low complexity" evidence="1">
    <location>
        <begin position="261"/>
        <end position="280"/>
    </location>
</feature>
<dbReference type="OrthoDB" id="10567122at2759"/>
<dbReference type="Proteomes" id="UP000000709">
    <property type="component" value="Unassembled WGS sequence"/>
</dbReference>